<keyword evidence="1" id="KW-0648">Protein biosynthesis</keyword>
<proteinExistence type="predicted"/>
<dbReference type="STRING" id="1890364.A0A2P6MS75"/>
<dbReference type="EMBL" id="MDYQ01000455">
    <property type="protein sequence ID" value="PRP74558.1"/>
    <property type="molecule type" value="Genomic_DNA"/>
</dbReference>
<organism evidence="1 2">
    <name type="scientific">Planoprotostelium fungivorum</name>
    <dbReference type="NCBI Taxonomy" id="1890364"/>
    <lineage>
        <taxon>Eukaryota</taxon>
        <taxon>Amoebozoa</taxon>
        <taxon>Evosea</taxon>
        <taxon>Variosea</taxon>
        <taxon>Cavosteliida</taxon>
        <taxon>Cavosteliaceae</taxon>
        <taxon>Planoprotostelium</taxon>
    </lineage>
</organism>
<name>A0A2P6MS75_9EUKA</name>
<evidence type="ECO:0000313" key="2">
    <source>
        <dbReference type="Proteomes" id="UP000241769"/>
    </source>
</evidence>
<sequence>MDSAKRFALAQARSQTWRTPRTWFHPSVRVDSCCGRNHLEIEDPPTLDDSFSSMSEERRRIRDFLQTSVVYWSHRLATALISNSELWCLALHAQAKNYPSVELSIQVSANRDTLRLLLPCAHSEHDGDLGGLEPLWTFTYIVSRKFSLTDSLVAASIIAREVRLTTPSVSLSLLFKFSEEFGALCADAKGKSFSINLTDYLGHVNFSSEVTALRIPEGSLAVVDI</sequence>
<dbReference type="InParanoid" id="A0A2P6MS75"/>
<dbReference type="GO" id="GO:0003746">
    <property type="term" value="F:translation elongation factor activity"/>
    <property type="evidence" value="ECO:0007669"/>
    <property type="project" value="UniProtKB-KW"/>
</dbReference>
<dbReference type="OrthoDB" id="364892at2759"/>
<dbReference type="AlphaFoldDB" id="A0A2P6MS75"/>
<comment type="caution">
    <text evidence="1">The sequence shown here is derived from an EMBL/GenBank/DDBJ whole genome shotgun (WGS) entry which is preliminary data.</text>
</comment>
<reference evidence="1 2" key="1">
    <citation type="journal article" date="2018" name="Genome Biol. Evol.">
        <title>Multiple Roots of Fruiting Body Formation in Amoebozoa.</title>
        <authorList>
            <person name="Hillmann F."/>
            <person name="Forbes G."/>
            <person name="Novohradska S."/>
            <person name="Ferling I."/>
            <person name="Riege K."/>
            <person name="Groth M."/>
            <person name="Westermann M."/>
            <person name="Marz M."/>
            <person name="Spaller T."/>
            <person name="Winckler T."/>
            <person name="Schaap P."/>
            <person name="Glockner G."/>
        </authorList>
    </citation>
    <scope>NUCLEOTIDE SEQUENCE [LARGE SCALE GENOMIC DNA]</scope>
    <source>
        <strain evidence="1 2">Jena</strain>
    </source>
</reference>
<evidence type="ECO:0000313" key="1">
    <source>
        <dbReference type="EMBL" id="PRP74558.1"/>
    </source>
</evidence>
<accession>A0A2P6MS75</accession>
<protein>
    <submittedName>
        <fullName evidence="1">Elongation factor 2-like</fullName>
    </submittedName>
</protein>
<keyword evidence="1" id="KW-0251">Elongation factor</keyword>
<gene>
    <name evidence="1" type="ORF">PROFUN_16621</name>
</gene>
<keyword evidence="2" id="KW-1185">Reference proteome</keyword>
<dbReference type="Proteomes" id="UP000241769">
    <property type="component" value="Unassembled WGS sequence"/>
</dbReference>